<dbReference type="EMBL" id="JACHJP010000009">
    <property type="protein sequence ID" value="MBB4919226.1"/>
    <property type="molecule type" value="Genomic_DNA"/>
</dbReference>
<evidence type="ECO:0000313" key="2">
    <source>
        <dbReference type="EMBL" id="MBB4919226.1"/>
    </source>
</evidence>
<comment type="caution">
    <text evidence="2">The sequence shown here is derived from an EMBL/GenBank/DDBJ whole genome shotgun (WGS) entry which is preliminary data.</text>
</comment>
<protein>
    <submittedName>
        <fullName evidence="2">UDP:flavonoid glycosyltransferase YjiC (YdhE family)</fullName>
    </submittedName>
</protein>
<evidence type="ECO:0000256" key="1">
    <source>
        <dbReference type="SAM" id="MobiDB-lite"/>
    </source>
</evidence>
<name>A0A7W7QU23_9ACTN</name>
<accession>A0A7W7QU23</accession>
<reference evidence="2 3" key="1">
    <citation type="submission" date="2020-08" db="EMBL/GenBank/DDBJ databases">
        <title>Genomic Encyclopedia of Type Strains, Phase III (KMG-III): the genomes of soil and plant-associated and newly described type strains.</title>
        <authorList>
            <person name="Whitman W."/>
        </authorList>
    </citation>
    <scope>NUCLEOTIDE SEQUENCE [LARGE SCALE GENOMIC DNA]</scope>
    <source>
        <strain evidence="2 3">CECT 8840</strain>
    </source>
</reference>
<dbReference type="GO" id="GO:0016740">
    <property type="term" value="F:transferase activity"/>
    <property type="evidence" value="ECO:0007669"/>
    <property type="project" value="UniProtKB-KW"/>
</dbReference>
<feature type="region of interest" description="Disordered" evidence="1">
    <location>
        <begin position="1"/>
        <end position="32"/>
    </location>
</feature>
<dbReference type="AlphaFoldDB" id="A0A7W7QU23"/>
<dbReference type="SUPFAM" id="SSF53756">
    <property type="entry name" value="UDP-Glycosyltransferase/glycogen phosphorylase"/>
    <property type="match status" value="1"/>
</dbReference>
<sequence length="32" mass="3616">MRVLTLIHGTRGDVQPRTALAPTLRREGTRRS</sequence>
<organism evidence="2 3">
    <name type="scientific">Streptosporangium saharense</name>
    <dbReference type="NCBI Taxonomy" id="1706840"/>
    <lineage>
        <taxon>Bacteria</taxon>
        <taxon>Bacillati</taxon>
        <taxon>Actinomycetota</taxon>
        <taxon>Actinomycetes</taxon>
        <taxon>Streptosporangiales</taxon>
        <taxon>Streptosporangiaceae</taxon>
        <taxon>Streptosporangium</taxon>
    </lineage>
</organism>
<evidence type="ECO:0000313" key="3">
    <source>
        <dbReference type="Proteomes" id="UP000552644"/>
    </source>
</evidence>
<keyword evidence="3" id="KW-1185">Reference proteome</keyword>
<proteinExistence type="predicted"/>
<dbReference type="Proteomes" id="UP000552644">
    <property type="component" value="Unassembled WGS sequence"/>
</dbReference>
<gene>
    <name evidence="2" type="ORF">FHS44_006368</name>
</gene>
<keyword evidence="2" id="KW-0808">Transferase</keyword>
<dbReference type="Gene3D" id="3.40.50.2000">
    <property type="entry name" value="Glycogen Phosphorylase B"/>
    <property type="match status" value="1"/>
</dbReference>